<dbReference type="Proteomes" id="UP001634007">
    <property type="component" value="Unassembled WGS sequence"/>
</dbReference>
<name>A0ABD3JWV5_EUCGL</name>
<gene>
    <name evidence="2" type="ORF">ACJRO7_027991</name>
</gene>
<evidence type="ECO:0000256" key="1">
    <source>
        <dbReference type="SAM" id="MobiDB-lite"/>
    </source>
</evidence>
<protein>
    <submittedName>
        <fullName evidence="2">Uncharacterized protein</fullName>
    </submittedName>
</protein>
<dbReference type="AlphaFoldDB" id="A0ABD3JWV5"/>
<proteinExistence type="predicted"/>
<evidence type="ECO:0000313" key="2">
    <source>
        <dbReference type="EMBL" id="KAL3731052.1"/>
    </source>
</evidence>
<accession>A0ABD3JWV5</accession>
<keyword evidence="3" id="KW-1185">Reference proteome</keyword>
<feature type="region of interest" description="Disordered" evidence="1">
    <location>
        <begin position="1"/>
        <end position="36"/>
    </location>
</feature>
<feature type="compositionally biased region" description="Basic and acidic residues" evidence="1">
    <location>
        <begin position="15"/>
        <end position="24"/>
    </location>
</feature>
<dbReference type="EMBL" id="JBJKBG010000007">
    <property type="protein sequence ID" value="KAL3731052.1"/>
    <property type="molecule type" value="Genomic_DNA"/>
</dbReference>
<feature type="region of interest" description="Disordered" evidence="1">
    <location>
        <begin position="65"/>
        <end position="113"/>
    </location>
</feature>
<sequence length="113" mass="12906">MTMTSCPSYKYSHFHGKEKEHRSGVETQGPDFASSDDMDIFIPEDYILKRRQSRKWQQIKRRVLEVQTEARPQTSAQEALPGNSGGHVSLPTTPTIEQSRDRAPDDVFVSLKK</sequence>
<reference evidence="2 3" key="1">
    <citation type="submission" date="2024-11" db="EMBL/GenBank/DDBJ databases">
        <title>Chromosome-level genome assembly of Eucalyptus globulus Labill. provides insights into its genome evolution.</title>
        <authorList>
            <person name="Li X."/>
        </authorList>
    </citation>
    <scope>NUCLEOTIDE SEQUENCE [LARGE SCALE GENOMIC DNA]</scope>
    <source>
        <strain evidence="2">CL2024</strain>
        <tissue evidence="2">Fresh tender leaves</tissue>
    </source>
</reference>
<comment type="caution">
    <text evidence="2">The sequence shown here is derived from an EMBL/GenBank/DDBJ whole genome shotgun (WGS) entry which is preliminary data.</text>
</comment>
<organism evidence="2 3">
    <name type="scientific">Eucalyptus globulus</name>
    <name type="common">Tasmanian blue gum</name>
    <dbReference type="NCBI Taxonomy" id="34317"/>
    <lineage>
        <taxon>Eukaryota</taxon>
        <taxon>Viridiplantae</taxon>
        <taxon>Streptophyta</taxon>
        <taxon>Embryophyta</taxon>
        <taxon>Tracheophyta</taxon>
        <taxon>Spermatophyta</taxon>
        <taxon>Magnoliopsida</taxon>
        <taxon>eudicotyledons</taxon>
        <taxon>Gunneridae</taxon>
        <taxon>Pentapetalae</taxon>
        <taxon>rosids</taxon>
        <taxon>malvids</taxon>
        <taxon>Myrtales</taxon>
        <taxon>Myrtaceae</taxon>
        <taxon>Myrtoideae</taxon>
        <taxon>Eucalypteae</taxon>
        <taxon>Eucalyptus</taxon>
    </lineage>
</organism>
<evidence type="ECO:0000313" key="3">
    <source>
        <dbReference type="Proteomes" id="UP001634007"/>
    </source>
</evidence>